<dbReference type="Proteomes" id="UP000249396">
    <property type="component" value="Unassembled WGS sequence"/>
</dbReference>
<feature type="non-terminal residue" evidence="3">
    <location>
        <position position="1"/>
    </location>
</feature>
<dbReference type="InterPro" id="IPR049052">
    <property type="entry name" value="nSTAND1"/>
</dbReference>
<dbReference type="GO" id="GO:0120147">
    <property type="term" value="F:formylglycine-generating oxidase activity"/>
    <property type="evidence" value="ECO:0007669"/>
    <property type="project" value="TreeGrafter"/>
</dbReference>
<dbReference type="Gene3D" id="3.90.1580.10">
    <property type="entry name" value="paralog of FGE (formylglycine-generating enzyme)"/>
    <property type="match status" value="1"/>
</dbReference>
<comment type="caution">
    <text evidence="3">The sequence shown here is derived from an EMBL/GenBank/DDBJ whole genome shotgun (WGS) entry which is preliminary data.</text>
</comment>
<protein>
    <submittedName>
        <fullName evidence="3">Uncharacterized protein</fullName>
    </submittedName>
</protein>
<sequence>SLPLLEFCLTALYETRQNRLMSHLSYEKIGKVSGAIIQRADAVLAKIEDGQAGHGDLARDIFLQLVQLGEGVDDTRRRVFMDDLGEGGEVRAVVKALADARLVVTGREPSSGKDTVEVAHEALIRRWPTLRGWLERDREKIFQRREIERAAKAWAEHQQAAVYRWPDERIVLEAAPVILDLQCRFPVKPVERAFLGPLTVDELLARLDDPATTHAERAVIGDRLALQPDGDPRPGVGLRTDGLPDIVWKTIPGGNVTLELEAKGWTRRFAAKPVFPVQPFQMAQYPVTVAQWRTFVEAEEGYDLLVRKPYGAAPETQRGHDNQPAVNLAWVEAMAFCQWLSGRLGYNIRLPTEWEWQQAATGGDPHNQYPWGPDWDETRANTYESNLGRILAVGLYPSGKSKQNVMDLSGNVWEWCLNQYDQPKQTKVGGEARRVLRGGSWFYDQGLARCAYRSYGGDPDHRDDNVGFRLVCCVSPPS</sequence>
<dbReference type="Pfam" id="PF03781">
    <property type="entry name" value="FGE-sulfatase"/>
    <property type="match status" value="1"/>
</dbReference>
<gene>
    <name evidence="3" type="ORF">DM484_23385</name>
</gene>
<dbReference type="Pfam" id="PF20703">
    <property type="entry name" value="nSTAND1"/>
    <property type="match status" value="1"/>
</dbReference>
<dbReference type="AlphaFoldDB" id="A0A2W4QYR3"/>
<dbReference type="InterPro" id="IPR042095">
    <property type="entry name" value="SUMF_sf"/>
</dbReference>
<dbReference type="EMBL" id="QJPH01000468">
    <property type="protein sequence ID" value="PZN73048.1"/>
    <property type="molecule type" value="Genomic_DNA"/>
</dbReference>
<evidence type="ECO:0000259" key="1">
    <source>
        <dbReference type="Pfam" id="PF03781"/>
    </source>
</evidence>
<dbReference type="PANTHER" id="PTHR23150">
    <property type="entry name" value="SULFATASE MODIFYING FACTOR 1, 2"/>
    <property type="match status" value="1"/>
</dbReference>
<dbReference type="InterPro" id="IPR016187">
    <property type="entry name" value="CTDL_fold"/>
</dbReference>
<dbReference type="SUPFAM" id="SSF56436">
    <property type="entry name" value="C-type lectin-like"/>
    <property type="match status" value="1"/>
</dbReference>
<dbReference type="InterPro" id="IPR051043">
    <property type="entry name" value="Sulfatase_Mod_Factor_Kinase"/>
</dbReference>
<proteinExistence type="predicted"/>
<evidence type="ECO:0000313" key="4">
    <source>
        <dbReference type="Proteomes" id="UP000249396"/>
    </source>
</evidence>
<accession>A0A2W4QYR3</accession>
<organism evidence="3 4">
    <name type="scientific">Candidatus Methylumidiphilus alinenensis</name>
    <dbReference type="NCBI Taxonomy" id="2202197"/>
    <lineage>
        <taxon>Bacteria</taxon>
        <taxon>Pseudomonadati</taxon>
        <taxon>Pseudomonadota</taxon>
        <taxon>Gammaproteobacteria</taxon>
        <taxon>Methylococcales</taxon>
        <taxon>Candidatus Methylumidiphilus</taxon>
    </lineage>
</organism>
<name>A0A2W4QYR3_9GAMM</name>
<feature type="domain" description="Sulfatase-modifying factor enzyme-like" evidence="1">
    <location>
        <begin position="250"/>
        <end position="471"/>
    </location>
</feature>
<evidence type="ECO:0000313" key="3">
    <source>
        <dbReference type="EMBL" id="PZN73048.1"/>
    </source>
</evidence>
<dbReference type="PANTHER" id="PTHR23150:SF19">
    <property type="entry name" value="FORMYLGLYCINE-GENERATING ENZYME"/>
    <property type="match status" value="1"/>
</dbReference>
<feature type="domain" description="Novel STAND NTPase 1" evidence="2">
    <location>
        <begin position="1"/>
        <end position="159"/>
    </location>
</feature>
<evidence type="ECO:0000259" key="2">
    <source>
        <dbReference type="Pfam" id="PF20703"/>
    </source>
</evidence>
<reference evidence="3 4" key="1">
    <citation type="journal article" date="2018" name="Aquat. Microb. Ecol.">
        <title>Gammaproteobacterial methanotrophs dominate.</title>
        <authorList>
            <person name="Rissanen A.J."/>
            <person name="Saarenheimo J."/>
            <person name="Tiirola M."/>
            <person name="Peura S."/>
            <person name="Aalto S.L."/>
            <person name="Karvinen A."/>
            <person name="Nykanen H."/>
        </authorList>
    </citation>
    <scope>NUCLEOTIDE SEQUENCE [LARGE SCALE GENOMIC DNA]</scope>
    <source>
        <strain evidence="3">AMbin10</strain>
    </source>
</reference>
<dbReference type="InterPro" id="IPR005532">
    <property type="entry name" value="SUMF_dom"/>
</dbReference>